<name>A0AAW0MW66_9GOBI</name>
<dbReference type="EMBL" id="JBBPFD010000021">
    <property type="protein sequence ID" value="KAK7881959.1"/>
    <property type="molecule type" value="Genomic_DNA"/>
</dbReference>
<feature type="domain" description="SRCR" evidence="10">
    <location>
        <begin position="316"/>
        <end position="410"/>
    </location>
</feature>
<dbReference type="GO" id="GO:0005615">
    <property type="term" value="C:extracellular space"/>
    <property type="evidence" value="ECO:0007669"/>
    <property type="project" value="TreeGrafter"/>
</dbReference>
<comment type="caution">
    <text evidence="11">The sequence shown here is derived from an EMBL/GenBank/DDBJ whole genome shotgun (WGS) entry which is preliminary data.</text>
</comment>
<evidence type="ECO:0000256" key="4">
    <source>
        <dbReference type="ARBA" id="ARBA00022737"/>
    </source>
</evidence>
<evidence type="ECO:0000256" key="8">
    <source>
        <dbReference type="SAM" id="Phobius"/>
    </source>
</evidence>
<keyword evidence="4" id="KW-0677">Repeat</keyword>
<keyword evidence="3 9" id="KW-0732">Signal</keyword>
<dbReference type="InterPro" id="IPR036179">
    <property type="entry name" value="Ig-like_dom_sf"/>
</dbReference>
<dbReference type="PANTHER" id="PTHR48071">
    <property type="entry name" value="SRCR DOMAIN-CONTAINING PROTEIN"/>
    <property type="match status" value="1"/>
</dbReference>
<dbReference type="SUPFAM" id="SSF56487">
    <property type="entry name" value="SRCR-like"/>
    <property type="match status" value="4"/>
</dbReference>
<evidence type="ECO:0000256" key="6">
    <source>
        <dbReference type="ARBA" id="ARBA00023180"/>
    </source>
</evidence>
<evidence type="ECO:0000256" key="7">
    <source>
        <dbReference type="PROSITE-ProRule" id="PRU00196"/>
    </source>
</evidence>
<keyword evidence="2" id="KW-0964">Secreted</keyword>
<dbReference type="InterPro" id="IPR001190">
    <property type="entry name" value="SRCR"/>
</dbReference>
<sequence>MDGKVLLVSLSLFTFGCFGDNISSLTEPFEVRLVQGPSRCEGELQMKRNDTDWLWVSAPYWGLRLAHMVCVALDCGSALHTRAVEADRDGDRWDINPDCEETRLDNCVWPGFNMWFPIVELKCSESVRLLPGVSLCSGPVQIHQNQSWTWLCDGDLDQQGAAVVCRELGCGAPSLLQGALSPQTFHCEGHESALKDCPRSRPETNCSSATAVHLSCSESVRLLPGVSLCSGPVQIHQNQSWTWLCDGDLDQQGAAVVCRELGCGAPSLLQGALSHQTFHCEGHESALKDCPRSRPETNCFSVTAVHLSCSAPPADLRLVGHSRCAGSLELRHQDQWRLVKLYQDVTLDMWEGVCEELLCGSRVSMNMTEFPRRPAWEVSPGCALQSPNLSRCVEMFRDTNTSYELHLVCSDLLSRPNISVSGVSGGQVQGRSSSQTARVQLGADFSVRCSAEAQFPGGFFQLLAPAQNYTVPAVDHSTHFLFQDAGPAHTGNYTCVYHLHMFNYNFSSRSPALQLSLGVSASDLIVRLLVIVLLNILYICALCCFCQARQQKRNTLGKWEIHTIHHQV</sequence>
<feature type="domain" description="SRCR" evidence="10">
    <location>
        <begin position="220"/>
        <end position="310"/>
    </location>
</feature>
<reference evidence="12" key="1">
    <citation type="submission" date="2024-04" db="EMBL/GenBank/DDBJ databases">
        <title>Salinicola lusitanus LLJ914,a marine bacterium isolated from the Okinawa Trough.</title>
        <authorList>
            <person name="Li J."/>
        </authorList>
    </citation>
    <scope>NUCLEOTIDE SEQUENCE [LARGE SCALE GENOMIC DNA]</scope>
</reference>
<keyword evidence="8" id="KW-0472">Membrane</keyword>
<keyword evidence="5 7" id="KW-1015">Disulfide bond</keyword>
<dbReference type="GO" id="GO:0004252">
    <property type="term" value="F:serine-type endopeptidase activity"/>
    <property type="evidence" value="ECO:0007669"/>
    <property type="project" value="TreeGrafter"/>
</dbReference>
<dbReference type="PANTHER" id="PTHR48071:SF15">
    <property type="entry name" value="SRCR DOMAIN-CONTAINING PROTEIN"/>
    <property type="match status" value="1"/>
</dbReference>
<evidence type="ECO:0000256" key="5">
    <source>
        <dbReference type="ARBA" id="ARBA00023157"/>
    </source>
</evidence>
<dbReference type="PRINTS" id="PR00258">
    <property type="entry name" value="SPERACTRCPTR"/>
</dbReference>
<dbReference type="PROSITE" id="PS50287">
    <property type="entry name" value="SRCR_2"/>
    <property type="match status" value="4"/>
</dbReference>
<protein>
    <recommendedName>
        <fullName evidence="10">SRCR domain-containing protein</fullName>
    </recommendedName>
</protein>
<dbReference type="InterPro" id="IPR036772">
    <property type="entry name" value="SRCR-like_dom_sf"/>
</dbReference>
<dbReference type="SMART" id="SM00202">
    <property type="entry name" value="SR"/>
    <property type="match status" value="3"/>
</dbReference>
<keyword evidence="6" id="KW-0325">Glycoprotein</keyword>
<evidence type="ECO:0000256" key="1">
    <source>
        <dbReference type="ARBA" id="ARBA00004613"/>
    </source>
</evidence>
<dbReference type="SUPFAM" id="SSF48726">
    <property type="entry name" value="Immunoglobulin"/>
    <property type="match status" value="1"/>
</dbReference>
<dbReference type="AlphaFoldDB" id="A0AAW0MW66"/>
<feature type="signal peptide" evidence="9">
    <location>
        <begin position="1"/>
        <end position="19"/>
    </location>
</feature>
<dbReference type="GO" id="GO:0005886">
    <property type="term" value="C:plasma membrane"/>
    <property type="evidence" value="ECO:0007669"/>
    <property type="project" value="TreeGrafter"/>
</dbReference>
<feature type="transmembrane region" description="Helical" evidence="8">
    <location>
        <begin position="524"/>
        <end position="546"/>
    </location>
</feature>
<dbReference type="PROSITE" id="PS51257">
    <property type="entry name" value="PROKAR_LIPOPROTEIN"/>
    <property type="match status" value="1"/>
</dbReference>
<evidence type="ECO:0000256" key="3">
    <source>
        <dbReference type="ARBA" id="ARBA00022729"/>
    </source>
</evidence>
<feature type="domain" description="SRCR" evidence="10">
    <location>
        <begin position="127"/>
        <end position="217"/>
    </location>
</feature>
<dbReference type="Proteomes" id="UP001460270">
    <property type="component" value="Unassembled WGS sequence"/>
</dbReference>
<feature type="disulfide bond" evidence="7">
    <location>
        <begin position="280"/>
        <end position="290"/>
    </location>
</feature>
<evidence type="ECO:0000259" key="10">
    <source>
        <dbReference type="PROSITE" id="PS50287"/>
    </source>
</evidence>
<proteinExistence type="predicted"/>
<evidence type="ECO:0000313" key="11">
    <source>
        <dbReference type="EMBL" id="KAK7881959.1"/>
    </source>
</evidence>
<evidence type="ECO:0000256" key="2">
    <source>
        <dbReference type="ARBA" id="ARBA00022525"/>
    </source>
</evidence>
<comment type="subcellular location">
    <subcellularLocation>
        <location evidence="1">Secreted</location>
    </subcellularLocation>
</comment>
<feature type="domain" description="SRCR" evidence="10">
    <location>
        <begin position="31"/>
        <end position="107"/>
    </location>
</feature>
<feature type="disulfide bond" evidence="7">
    <location>
        <begin position="187"/>
        <end position="197"/>
    </location>
</feature>
<keyword evidence="8" id="KW-0812">Transmembrane</keyword>
<evidence type="ECO:0000256" key="9">
    <source>
        <dbReference type="SAM" id="SignalP"/>
    </source>
</evidence>
<dbReference type="GO" id="GO:0031638">
    <property type="term" value="P:zymogen activation"/>
    <property type="evidence" value="ECO:0007669"/>
    <property type="project" value="TreeGrafter"/>
</dbReference>
<feature type="disulfide bond" evidence="7">
    <location>
        <begin position="382"/>
        <end position="392"/>
    </location>
</feature>
<comment type="caution">
    <text evidence="7">Lacks conserved residue(s) required for the propagation of feature annotation.</text>
</comment>
<keyword evidence="8" id="KW-1133">Transmembrane helix</keyword>
<feature type="chain" id="PRO_5043777016" description="SRCR domain-containing protein" evidence="9">
    <location>
        <begin position="20"/>
        <end position="568"/>
    </location>
</feature>
<dbReference type="Gene3D" id="3.10.250.10">
    <property type="entry name" value="SRCR-like domain"/>
    <property type="match status" value="4"/>
</dbReference>
<evidence type="ECO:0000313" key="12">
    <source>
        <dbReference type="Proteomes" id="UP001460270"/>
    </source>
</evidence>
<dbReference type="Gene3D" id="2.60.40.10">
    <property type="entry name" value="Immunoglobulins"/>
    <property type="match status" value="1"/>
</dbReference>
<organism evidence="11 12">
    <name type="scientific">Mugilogobius chulae</name>
    <name type="common">yellowstripe goby</name>
    <dbReference type="NCBI Taxonomy" id="88201"/>
    <lineage>
        <taxon>Eukaryota</taxon>
        <taxon>Metazoa</taxon>
        <taxon>Chordata</taxon>
        <taxon>Craniata</taxon>
        <taxon>Vertebrata</taxon>
        <taxon>Euteleostomi</taxon>
        <taxon>Actinopterygii</taxon>
        <taxon>Neopterygii</taxon>
        <taxon>Teleostei</taxon>
        <taxon>Neoteleostei</taxon>
        <taxon>Acanthomorphata</taxon>
        <taxon>Gobiaria</taxon>
        <taxon>Gobiiformes</taxon>
        <taxon>Gobioidei</taxon>
        <taxon>Gobiidae</taxon>
        <taxon>Gobionellinae</taxon>
        <taxon>Mugilogobius</taxon>
    </lineage>
</organism>
<dbReference type="InterPro" id="IPR013783">
    <property type="entry name" value="Ig-like_fold"/>
</dbReference>
<accession>A0AAW0MW66</accession>
<keyword evidence="12" id="KW-1185">Reference proteome</keyword>
<gene>
    <name evidence="11" type="ORF">WMY93_028133</name>
</gene>
<dbReference type="Pfam" id="PF00530">
    <property type="entry name" value="SRCR"/>
    <property type="match status" value="3"/>
</dbReference>